<evidence type="ECO:0000256" key="4">
    <source>
        <dbReference type="ARBA" id="ARBA00022692"/>
    </source>
</evidence>
<reference evidence="10" key="1">
    <citation type="submission" date="2012-09" db="EMBL/GenBank/DDBJ databases">
        <authorList>
            <person name="Weinstock G."/>
            <person name="Sodergren E."/>
            <person name="Clifton S."/>
            <person name="Fulton L."/>
            <person name="Fulton B."/>
            <person name="Courtney L."/>
            <person name="Fronick C."/>
            <person name="Harrison M."/>
            <person name="Strong C."/>
            <person name="Farmer C."/>
            <person name="Delehaunty K."/>
            <person name="Markovic C."/>
            <person name="Hall O."/>
            <person name="Minx P."/>
            <person name="Tomlinson C."/>
            <person name="Mitreva M."/>
            <person name="Nelson J."/>
            <person name="Hou S."/>
            <person name="Wollam A."/>
            <person name="Pepin K.H."/>
            <person name="Johnson M."/>
            <person name="Bhonagiri V."/>
            <person name="Nash W.E."/>
            <person name="Suruliraj S."/>
            <person name="Warren W."/>
            <person name="Chinwalla A."/>
            <person name="Mardis E.R."/>
            <person name="Wilson R.K."/>
        </authorList>
    </citation>
    <scope>NUCLEOTIDE SEQUENCE [LARGE SCALE GENOMIC DNA]</scope>
    <source>
        <strain evidence="10">OS1</strain>
    </source>
</reference>
<dbReference type="EMBL" id="ACJX03000001">
    <property type="protein sequence ID" value="KRT35521.1"/>
    <property type="molecule type" value="Genomic_DNA"/>
</dbReference>
<dbReference type="InterPro" id="IPR018107">
    <property type="entry name" value="Na-dicarboxylate_symporter_CS"/>
</dbReference>
<name>A0A0T5XB40_9BACT</name>
<comment type="caution">
    <text evidence="9">The sequence shown here is derived from an EMBL/GenBank/DDBJ whole genome shotgun (WGS) entry which is preliminary data.</text>
</comment>
<feature type="transmembrane region" description="Helical" evidence="8">
    <location>
        <begin position="316"/>
        <end position="334"/>
    </location>
</feature>
<dbReference type="FunFam" id="1.10.3860.10:FF:000001">
    <property type="entry name" value="C4-dicarboxylate transport protein"/>
    <property type="match status" value="1"/>
</dbReference>
<dbReference type="GO" id="GO:0015293">
    <property type="term" value="F:symporter activity"/>
    <property type="evidence" value="ECO:0007669"/>
    <property type="project" value="UniProtKB-KW"/>
</dbReference>
<dbReference type="Proteomes" id="UP000005273">
    <property type="component" value="Unassembled WGS sequence"/>
</dbReference>
<keyword evidence="10" id="KW-1185">Reference proteome</keyword>
<dbReference type="GO" id="GO:0005886">
    <property type="term" value="C:plasma membrane"/>
    <property type="evidence" value="ECO:0007669"/>
    <property type="project" value="UniProtKB-SubCell"/>
</dbReference>
<feature type="transmembrane region" description="Helical" evidence="8">
    <location>
        <begin position="12"/>
        <end position="37"/>
    </location>
</feature>
<dbReference type="Pfam" id="PF00375">
    <property type="entry name" value="SDF"/>
    <property type="match status" value="1"/>
</dbReference>
<dbReference type="PRINTS" id="PR00173">
    <property type="entry name" value="EDTRNSPORT"/>
</dbReference>
<accession>A0A0T5XB40</accession>
<feature type="transmembrane region" description="Helical" evidence="8">
    <location>
        <begin position="225"/>
        <end position="251"/>
    </location>
</feature>
<dbReference type="PANTHER" id="PTHR42865:SF7">
    <property type="entry name" value="PROTON_GLUTAMATE-ASPARTATE SYMPORTER"/>
    <property type="match status" value="1"/>
</dbReference>
<keyword evidence="7 8" id="KW-0472">Membrane</keyword>
<evidence type="ECO:0000313" key="9">
    <source>
        <dbReference type="EMBL" id="KRT35521.1"/>
    </source>
</evidence>
<dbReference type="SUPFAM" id="SSF118215">
    <property type="entry name" value="Proton glutamate symport protein"/>
    <property type="match status" value="1"/>
</dbReference>
<dbReference type="eggNOG" id="COG1301">
    <property type="taxonomic scope" value="Bacteria"/>
</dbReference>
<keyword evidence="4 8" id="KW-0812">Transmembrane</keyword>
<keyword evidence="2" id="KW-0813">Transport</keyword>
<dbReference type="InterPro" id="IPR036458">
    <property type="entry name" value="Na:dicarbo_symporter_sf"/>
</dbReference>
<dbReference type="PANTHER" id="PTHR42865">
    <property type="entry name" value="PROTON/GLUTAMATE-ASPARTATE SYMPORTER"/>
    <property type="match status" value="1"/>
</dbReference>
<feature type="transmembrane region" description="Helical" evidence="8">
    <location>
        <begin position="152"/>
        <end position="169"/>
    </location>
</feature>
<dbReference type="AlphaFoldDB" id="A0A0T5XB40"/>
<evidence type="ECO:0000313" key="10">
    <source>
        <dbReference type="Proteomes" id="UP000005273"/>
    </source>
</evidence>
<dbReference type="PROSITE" id="PS00713">
    <property type="entry name" value="NA_DICARBOXYL_SYMP_1"/>
    <property type="match status" value="1"/>
</dbReference>
<proteinExistence type="predicted"/>
<evidence type="ECO:0000256" key="3">
    <source>
        <dbReference type="ARBA" id="ARBA00022475"/>
    </source>
</evidence>
<keyword evidence="3" id="KW-1003">Cell membrane</keyword>
<gene>
    <name evidence="9" type="ORF">HMPREF1705_02753</name>
</gene>
<dbReference type="Gene3D" id="1.10.3860.10">
    <property type="entry name" value="Sodium:dicarboxylate symporter"/>
    <property type="match status" value="1"/>
</dbReference>
<protein>
    <submittedName>
        <fullName evidence="9">Putative proton/sodium-glutamate symport protein GltT</fullName>
    </submittedName>
</protein>
<dbReference type="RefSeq" id="WP_057940781.1">
    <property type="nucleotide sequence ID" value="NZ_ACJX03000001.1"/>
</dbReference>
<evidence type="ECO:0000256" key="2">
    <source>
        <dbReference type="ARBA" id="ARBA00022448"/>
    </source>
</evidence>
<comment type="subcellular location">
    <subcellularLocation>
        <location evidence="1">Cell membrane</location>
        <topology evidence="1">Multi-pass membrane protein</topology>
    </subcellularLocation>
</comment>
<feature type="transmembrane region" description="Helical" evidence="8">
    <location>
        <begin position="202"/>
        <end position="219"/>
    </location>
</feature>
<dbReference type="STRING" id="592015.HMPREF1705_02753"/>
<dbReference type="OrthoDB" id="9768885at2"/>
<feature type="transmembrane region" description="Helical" evidence="8">
    <location>
        <begin position="87"/>
        <end position="108"/>
    </location>
</feature>
<organism evidence="9 10">
    <name type="scientific">Acetomicrobium hydrogeniformans ATCC BAA-1850</name>
    <dbReference type="NCBI Taxonomy" id="592015"/>
    <lineage>
        <taxon>Bacteria</taxon>
        <taxon>Thermotogati</taxon>
        <taxon>Synergistota</taxon>
        <taxon>Synergistia</taxon>
        <taxon>Synergistales</taxon>
        <taxon>Acetomicrobiaceae</taxon>
        <taxon>Acetomicrobium</taxon>
    </lineage>
</organism>
<evidence type="ECO:0000256" key="8">
    <source>
        <dbReference type="SAM" id="Phobius"/>
    </source>
</evidence>
<keyword evidence="5" id="KW-0769">Symport</keyword>
<evidence type="ECO:0000256" key="5">
    <source>
        <dbReference type="ARBA" id="ARBA00022847"/>
    </source>
</evidence>
<feature type="transmembrane region" description="Helical" evidence="8">
    <location>
        <begin position="57"/>
        <end position="75"/>
    </location>
</feature>
<dbReference type="GO" id="GO:0006835">
    <property type="term" value="P:dicarboxylic acid transport"/>
    <property type="evidence" value="ECO:0007669"/>
    <property type="project" value="UniProtKB-ARBA"/>
</dbReference>
<dbReference type="InterPro" id="IPR001991">
    <property type="entry name" value="Na-dicarboxylate_symporter"/>
</dbReference>
<evidence type="ECO:0000256" key="7">
    <source>
        <dbReference type="ARBA" id="ARBA00023136"/>
    </source>
</evidence>
<keyword evidence="6 8" id="KW-1133">Transmembrane helix</keyword>
<feature type="transmembrane region" description="Helical" evidence="8">
    <location>
        <begin position="340"/>
        <end position="368"/>
    </location>
</feature>
<evidence type="ECO:0000256" key="1">
    <source>
        <dbReference type="ARBA" id="ARBA00004651"/>
    </source>
</evidence>
<sequence>MSEGEKKRGFMGWYFGSNLLIRILLGLIFGVAAGLLLKDKILWVQPFGDLFIRLLKMIVVPVILFSLIVGTASISPYRLGRVGIKIIIYYLITTVFAVAIGLIFANLFKPGLGLELAGAEAGGFELKRPSLVNTFLNIVPTNPVEALSKGDVLPIIFFALLFGIGLSLLRESEKEELRTSANIVYNFANGAAEVMYKIVRGIMEYAPIGVFALVAVVLAKEGPRVIGPLATAVGAEYLAIVVHVAVVYGLILRFFGLRLSKFLAHAKEAIITAFVTRSSSGTLPVSMACAENMGISKGTYSFTLPLGATINMDGTSIYQGVCALFIAFAVGHQLPLSDQLIVIVTALLASIGTAGVPGAGAIMLLLVLNSVGLPVEPGTPVAAAYAMILGVDAIFDMGRTCINVTGDLVGTSVVAKSEGDLDISKWS</sequence>
<evidence type="ECO:0000256" key="6">
    <source>
        <dbReference type="ARBA" id="ARBA00022989"/>
    </source>
</evidence>